<dbReference type="Gene3D" id="3.40.630.30">
    <property type="match status" value="1"/>
</dbReference>
<dbReference type="PANTHER" id="PTHR10545:SF29">
    <property type="entry name" value="GH14572P-RELATED"/>
    <property type="match status" value="1"/>
</dbReference>
<organism evidence="4 5">
    <name type="scientific">Enterobacter agglomerans</name>
    <name type="common">Erwinia herbicola</name>
    <name type="synonym">Pantoea agglomerans</name>
    <dbReference type="NCBI Taxonomy" id="549"/>
    <lineage>
        <taxon>Bacteria</taxon>
        <taxon>Pseudomonadati</taxon>
        <taxon>Pseudomonadota</taxon>
        <taxon>Gammaproteobacteria</taxon>
        <taxon>Enterobacterales</taxon>
        <taxon>Erwiniaceae</taxon>
        <taxon>Pantoea</taxon>
        <taxon>Pantoea agglomerans group</taxon>
    </lineage>
</organism>
<dbReference type="InterPro" id="IPR016181">
    <property type="entry name" value="Acyl_CoA_acyltransferase"/>
</dbReference>
<dbReference type="EMBL" id="QGHE01000010">
    <property type="protein sequence ID" value="PWJ76981.1"/>
    <property type="molecule type" value="Genomic_DNA"/>
</dbReference>
<dbReference type="RefSeq" id="WP_109653346.1">
    <property type="nucleotide sequence ID" value="NZ_CP134724.1"/>
</dbReference>
<dbReference type="SUPFAM" id="SSF55729">
    <property type="entry name" value="Acyl-CoA N-acyltransferases (Nat)"/>
    <property type="match status" value="1"/>
</dbReference>
<dbReference type="InterPro" id="IPR051016">
    <property type="entry name" value="Diverse_Substrate_AcTransf"/>
</dbReference>
<name>A0ABD6XLQ6_ENTAG</name>
<dbReference type="GO" id="GO:0008080">
    <property type="term" value="F:N-acetyltransferase activity"/>
    <property type="evidence" value="ECO:0007669"/>
    <property type="project" value="UniProtKB-ARBA"/>
</dbReference>
<comment type="caution">
    <text evidence="4">The sequence shown here is derived from an EMBL/GenBank/DDBJ whole genome shotgun (WGS) entry which is preliminary data.</text>
</comment>
<feature type="domain" description="N-acetyltransferase" evidence="3">
    <location>
        <begin position="1"/>
        <end position="158"/>
    </location>
</feature>
<keyword evidence="2" id="KW-0012">Acyltransferase</keyword>
<keyword evidence="1" id="KW-0808">Transferase</keyword>
<protein>
    <recommendedName>
        <fullName evidence="3">N-acetyltransferase domain-containing protein</fullName>
    </recommendedName>
</protein>
<dbReference type="CDD" id="cd04301">
    <property type="entry name" value="NAT_SF"/>
    <property type="match status" value="1"/>
</dbReference>
<dbReference type="PROSITE" id="PS51186">
    <property type="entry name" value="GNAT"/>
    <property type="match status" value="1"/>
</dbReference>
<accession>A0ABD6XLQ6</accession>
<sequence>MFITISDENEWESFVEIFIEMEKYHHGEVEITKEAMGNYLRKRVFDKDSGTEIYKVTINSSLAAFACTSIMYPAPLYAGQMFIKQIFVSEKYRNLGIGKSLMSYLAKKALEKECLRLDWLSDKHNLQVQNFYQSIGGEVLETVNYFRLSGTRLAELAVSSK</sequence>
<evidence type="ECO:0000313" key="5">
    <source>
        <dbReference type="Proteomes" id="UP000245996"/>
    </source>
</evidence>
<gene>
    <name evidence="4" type="ORF">C7430_1108</name>
</gene>
<evidence type="ECO:0000259" key="3">
    <source>
        <dbReference type="PROSITE" id="PS51186"/>
    </source>
</evidence>
<dbReference type="AlphaFoldDB" id="A0ABD6XLQ6"/>
<evidence type="ECO:0000313" key="4">
    <source>
        <dbReference type="EMBL" id="PWJ76981.1"/>
    </source>
</evidence>
<dbReference type="InterPro" id="IPR000182">
    <property type="entry name" value="GNAT_dom"/>
</dbReference>
<dbReference type="Pfam" id="PF00583">
    <property type="entry name" value="Acetyltransf_1"/>
    <property type="match status" value="1"/>
</dbReference>
<evidence type="ECO:0000256" key="2">
    <source>
        <dbReference type="ARBA" id="ARBA00023315"/>
    </source>
</evidence>
<dbReference type="Proteomes" id="UP000245996">
    <property type="component" value="Unassembled WGS sequence"/>
</dbReference>
<dbReference type="PANTHER" id="PTHR10545">
    <property type="entry name" value="DIAMINE N-ACETYLTRANSFERASE"/>
    <property type="match status" value="1"/>
</dbReference>
<evidence type="ECO:0000256" key="1">
    <source>
        <dbReference type="ARBA" id="ARBA00022679"/>
    </source>
</evidence>
<proteinExistence type="predicted"/>
<reference evidence="4 5" key="1">
    <citation type="submission" date="2018-05" db="EMBL/GenBank/DDBJ databases">
        <title>Genomic Encyclopedia of Type Strains, Phase IV (KMG-V): Genome sequencing to study the core and pangenomes of soil and plant-associated prokaryotes.</title>
        <authorList>
            <person name="Whitman W."/>
        </authorList>
    </citation>
    <scope>NUCLEOTIDE SEQUENCE [LARGE SCALE GENOMIC DNA]</scope>
    <source>
        <strain evidence="4 5">PNG 92-11</strain>
    </source>
</reference>